<sequence>NHSRNVIFLGTGKEKASIVYQILIKKNKKLPAALNNPLD</sequence>
<reference evidence="1" key="1">
    <citation type="journal article" date="2014" name="Front. Microbiol.">
        <title>High frequency of phylogenetically diverse reductive dehalogenase-homologous genes in deep subseafloor sedimentary metagenomes.</title>
        <authorList>
            <person name="Kawai M."/>
            <person name="Futagami T."/>
            <person name="Toyoda A."/>
            <person name="Takaki Y."/>
            <person name="Nishi S."/>
            <person name="Hori S."/>
            <person name="Arai W."/>
            <person name="Tsubouchi T."/>
            <person name="Morono Y."/>
            <person name="Uchiyama I."/>
            <person name="Ito T."/>
            <person name="Fujiyama A."/>
            <person name="Inagaki F."/>
            <person name="Takami H."/>
        </authorList>
    </citation>
    <scope>NUCLEOTIDE SEQUENCE</scope>
    <source>
        <strain evidence="1">Expedition CK06-06</strain>
    </source>
</reference>
<dbReference type="EMBL" id="BART01034773">
    <property type="protein sequence ID" value="GAH07563.1"/>
    <property type="molecule type" value="Genomic_DNA"/>
</dbReference>
<dbReference type="AlphaFoldDB" id="X1EFX9"/>
<proteinExistence type="predicted"/>
<comment type="caution">
    <text evidence="1">The sequence shown here is derived from an EMBL/GenBank/DDBJ whole genome shotgun (WGS) entry which is preliminary data.</text>
</comment>
<evidence type="ECO:0000313" key="1">
    <source>
        <dbReference type="EMBL" id="GAH07563.1"/>
    </source>
</evidence>
<feature type="non-terminal residue" evidence="1">
    <location>
        <position position="1"/>
    </location>
</feature>
<gene>
    <name evidence="1" type="ORF">S01H4_59322</name>
</gene>
<organism evidence="1">
    <name type="scientific">marine sediment metagenome</name>
    <dbReference type="NCBI Taxonomy" id="412755"/>
    <lineage>
        <taxon>unclassified sequences</taxon>
        <taxon>metagenomes</taxon>
        <taxon>ecological metagenomes</taxon>
    </lineage>
</organism>
<name>X1EFX9_9ZZZZ</name>
<dbReference type="Gene3D" id="3.40.50.1360">
    <property type="match status" value="1"/>
</dbReference>
<protein>
    <submittedName>
        <fullName evidence="1">Uncharacterized protein</fullName>
    </submittedName>
</protein>
<accession>X1EFX9</accession>